<accession>A0A8T0DUW3</accession>
<evidence type="ECO:0000256" key="2">
    <source>
        <dbReference type="SAM" id="MobiDB-lite"/>
    </source>
</evidence>
<sequence>MGVLRLLLVLFFGLSSIDAIGFVFPNDHIHTYAGYIWKGASKVHLSPQLQAIPNEGESNRLCGVKVYTTDGRVAPFYTQIVDPKYGLADILMDETSEFDFYRENTTIYYLEAYDCDSPPHVSSRVPISIHVVNEDGPFFAQSSYSFTISQRSYIGSVVGPVQAIQRLRDDEESMTSSICNYSISPIGVPFAIDRYGVIRVGEKLQARHTNRPYMFQVHAEDCHRPTPRTATVDVIVRQIAEGCQPGWKGLPTYLESRGKAEKPEKLFRPFKLTFENCVGGCPEPVIQARLEIKSALKGYALKTASPDACLHDPEHLSKQRTLCDIHPSTLTNLLPNPDQEITSQLIGPSLGNPPRLTAPTRAWSFEAASMTTWEVDPKYLDGSEPQNNAFDTDFTVAFWLRRHAKLERATDKNPTDREETVLCSQDQNEPSWRFLSVSLRECHLVVRLMAGFHHNTPVIMASEARKPTVWTFGPLPPDYCISTSTIQGEAQWHHYAITFSRNPWGATADYVSLLVDGQDLGALGVPTETLLPGVPPYIPMEKKARPRVTVGACFDPLTRLARQYLNAELAGLTLLLDRAESPNNLRCVAQCGESLIVPNVLQYLKSDISVNLESDAVTVSGQNLSHVLDVLQGIAYVRPQQGISPDYTSHVAQARVLNLSTLYRCSDSEFVSIPHSEIQLNVFPETKSPTHVVEMAQILDKDSITGSVWIPSDASTFDRPPISQTIMEQKASAKATKQESSSTPPALIIQGSDIIITEPPIVNPGIRIFSDIQFLLPEETLHNNLRSQADRSAASSVLLDGCQVWISSSGHPTDLATEPGLRESEEERIEWPVEQVLSLGLFGVNDKHGVQLTGRRTSWDYANLLRTFHYWPPKSVRSFDTVQTSNNPEADVKYMATVGLMCTMESGQRTTSQFLVKIIIESPDNAERDLSSNDAIQRLSPVPHSPNMAKSDQERRPLSDKSLRPIPKASLLQETPKLSTGSSRSQAVVAFIVVTVVVIMLAICLIIAVYVRRQPHPRTSQQPGRHRRFPLKPADFGGSSLKHDPTLRLTANPIGEMECVGIGTVREDLYGSYKQLASSHPYIFSPPTYRKTDTKSNSSGSARLADLEEFDDDDEEDLDGGEDELFNSNPDCSKSELELSGTDKEACCRADQTQVLGADVHEWIDEDGHEEDHGINGTITETKQTPVKLDLVSQCKPSKSGPPAGSSRSQAVVAFIVVTVVVIMLAICLIIAVYVRRQPHPRTSQQPGRHRRFPLKPADFGGSSLKHDPTLRLTANPIGEMECVGIGTVREDLYGSYKQLASSHPYIFSPPTYRKTDTKSNSSGSARLADLEEFDDDDEEDLDGGEDELFNSNPDCSKSELELSGTDKEACCRADQTQVLGADVHEWIDEDGHEEDHGINGTITETKQTPVKLDLVSQCKPSKSGPPAVNV</sequence>
<dbReference type="Proteomes" id="UP000699462">
    <property type="component" value="Unassembled WGS sequence"/>
</dbReference>
<dbReference type="Gene3D" id="2.60.40.60">
    <property type="entry name" value="Cadherins"/>
    <property type="match status" value="1"/>
</dbReference>
<feature type="signal peptide" evidence="4">
    <location>
        <begin position="1"/>
        <end position="19"/>
    </location>
</feature>
<evidence type="ECO:0000259" key="5">
    <source>
        <dbReference type="PROSITE" id="PS50268"/>
    </source>
</evidence>
<evidence type="ECO:0000313" key="7">
    <source>
        <dbReference type="Proteomes" id="UP000699462"/>
    </source>
</evidence>
<dbReference type="GO" id="GO:0007156">
    <property type="term" value="P:homophilic cell adhesion via plasma membrane adhesion molecules"/>
    <property type="evidence" value="ECO:0007669"/>
    <property type="project" value="InterPro"/>
</dbReference>
<comment type="caution">
    <text evidence="6">The sequence shown here is derived from an EMBL/GenBank/DDBJ whole genome shotgun (WGS) entry which is preliminary data.</text>
</comment>
<keyword evidence="4" id="KW-0732">Signal</keyword>
<feature type="region of interest" description="Disordered" evidence="2">
    <location>
        <begin position="1016"/>
        <end position="1044"/>
    </location>
</feature>
<dbReference type="PANTHER" id="PTHR14139">
    <property type="entry name" value="CALSYNTENIN"/>
    <property type="match status" value="1"/>
</dbReference>
<dbReference type="GO" id="GO:0045211">
    <property type="term" value="C:postsynaptic membrane"/>
    <property type="evidence" value="ECO:0007669"/>
    <property type="project" value="TreeGrafter"/>
</dbReference>
<dbReference type="GO" id="GO:0050806">
    <property type="term" value="P:positive regulation of synaptic transmission"/>
    <property type="evidence" value="ECO:0007669"/>
    <property type="project" value="TreeGrafter"/>
</dbReference>
<dbReference type="InterPro" id="IPR002126">
    <property type="entry name" value="Cadherin-like_dom"/>
</dbReference>
<feature type="compositionally biased region" description="Acidic residues" evidence="2">
    <location>
        <begin position="1110"/>
        <end position="1125"/>
    </location>
</feature>
<feature type="region of interest" description="Disordered" evidence="2">
    <location>
        <begin position="1110"/>
        <end position="1133"/>
    </location>
</feature>
<evidence type="ECO:0000256" key="3">
    <source>
        <dbReference type="SAM" id="Phobius"/>
    </source>
</evidence>
<dbReference type="GO" id="GO:0051965">
    <property type="term" value="P:positive regulation of synapse assembly"/>
    <property type="evidence" value="ECO:0007669"/>
    <property type="project" value="TreeGrafter"/>
</dbReference>
<feature type="domain" description="Cadherin" evidence="5">
    <location>
        <begin position="140"/>
        <end position="253"/>
    </location>
</feature>
<dbReference type="PANTHER" id="PTHR14139:SF2">
    <property type="entry name" value="CALSYNTENIN-1"/>
    <property type="match status" value="1"/>
</dbReference>
<keyword evidence="7" id="KW-1185">Reference proteome</keyword>
<keyword evidence="3" id="KW-0812">Transmembrane</keyword>
<feature type="region of interest" description="Disordered" evidence="2">
    <location>
        <begin position="934"/>
        <end position="977"/>
    </location>
</feature>
<keyword evidence="3" id="KW-0472">Membrane</keyword>
<dbReference type="InterPro" id="IPR013320">
    <property type="entry name" value="ConA-like_dom_sf"/>
</dbReference>
<dbReference type="EMBL" id="JTDF01000798">
    <property type="protein sequence ID" value="KAF8570962.1"/>
    <property type="molecule type" value="Genomic_DNA"/>
</dbReference>
<feature type="compositionally biased region" description="Basic and acidic residues" evidence="2">
    <location>
        <begin position="951"/>
        <end position="963"/>
    </location>
</feature>
<keyword evidence="1" id="KW-0106">Calcium</keyword>
<evidence type="ECO:0000256" key="4">
    <source>
        <dbReference type="SAM" id="SignalP"/>
    </source>
</evidence>
<reference evidence="6 7" key="1">
    <citation type="submission" date="2019-07" db="EMBL/GenBank/DDBJ databases">
        <title>Annotation for the trematode Paragonimus westermani.</title>
        <authorList>
            <person name="Choi Y.-J."/>
        </authorList>
    </citation>
    <scope>NUCLEOTIDE SEQUENCE [LARGE SCALE GENOMIC DNA]</scope>
    <source>
        <strain evidence="6">180907_Pwestermani</strain>
    </source>
</reference>
<feature type="transmembrane region" description="Helical" evidence="3">
    <location>
        <begin position="1212"/>
        <end position="1235"/>
    </location>
</feature>
<protein>
    <recommendedName>
        <fullName evidence="5">Cadherin domain-containing protein</fullName>
    </recommendedName>
</protein>
<dbReference type="SUPFAM" id="SSF49899">
    <property type="entry name" value="Concanavalin A-like lectins/glucanases"/>
    <property type="match status" value="1"/>
</dbReference>
<gene>
    <name evidence="6" type="ORF">P879_01107</name>
</gene>
<evidence type="ECO:0000256" key="1">
    <source>
        <dbReference type="PROSITE-ProRule" id="PRU00043"/>
    </source>
</evidence>
<organism evidence="6 7">
    <name type="scientific">Paragonimus westermani</name>
    <dbReference type="NCBI Taxonomy" id="34504"/>
    <lineage>
        <taxon>Eukaryota</taxon>
        <taxon>Metazoa</taxon>
        <taxon>Spiralia</taxon>
        <taxon>Lophotrochozoa</taxon>
        <taxon>Platyhelminthes</taxon>
        <taxon>Trematoda</taxon>
        <taxon>Digenea</taxon>
        <taxon>Plagiorchiida</taxon>
        <taxon>Troglotremata</taxon>
        <taxon>Troglotrematidae</taxon>
        <taxon>Paragonimus</taxon>
    </lineage>
</organism>
<dbReference type="GO" id="GO:0005509">
    <property type="term" value="F:calcium ion binding"/>
    <property type="evidence" value="ECO:0007669"/>
    <property type="project" value="UniProtKB-UniRule"/>
</dbReference>
<dbReference type="GO" id="GO:0009986">
    <property type="term" value="C:cell surface"/>
    <property type="evidence" value="ECO:0007669"/>
    <property type="project" value="TreeGrafter"/>
</dbReference>
<dbReference type="PROSITE" id="PS50268">
    <property type="entry name" value="CADHERIN_2"/>
    <property type="match status" value="1"/>
</dbReference>
<feature type="region of interest" description="Disordered" evidence="2">
    <location>
        <begin position="1240"/>
        <end position="1268"/>
    </location>
</feature>
<keyword evidence="3" id="KW-1133">Transmembrane helix</keyword>
<feature type="transmembrane region" description="Helical" evidence="3">
    <location>
        <begin position="987"/>
        <end position="1011"/>
    </location>
</feature>
<name>A0A8T0DUW3_9TREM</name>
<dbReference type="SUPFAM" id="SSF49313">
    <property type="entry name" value="Cadherin-like"/>
    <property type="match status" value="1"/>
</dbReference>
<evidence type="ECO:0000313" key="6">
    <source>
        <dbReference type="EMBL" id="KAF8570962.1"/>
    </source>
</evidence>
<dbReference type="OrthoDB" id="10012272at2759"/>
<proteinExistence type="predicted"/>
<feature type="chain" id="PRO_5035764471" description="Cadherin domain-containing protein" evidence="4">
    <location>
        <begin position="20"/>
        <end position="1431"/>
    </location>
</feature>
<dbReference type="InterPro" id="IPR015919">
    <property type="entry name" value="Cadherin-like_sf"/>
</dbReference>